<evidence type="ECO:0000313" key="1">
    <source>
        <dbReference type="EMBL" id="KAH3738147.1"/>
    </source>
</evidence>
<reference evidence="1" key="1">
    <citation type="journal article" date="2019" name="bioRxiv">
        <title>The Genome of the Zebra Mussel, Dreissena polymorpha: A Resource for Invasive Species Research.</title>
        <authorList>
            <person name="McCartney M.A."/>
            <person name="Auch B."/>
            <person name="Kono T."/>
            <person name="Mallez S."/>
            <person name="Zhang Y."/>
            <person name="Obille A."/>
            <person name="Becker A."/>
            <person name="Abrahante J.E."/>
            <person name="Garbe J."/>
            <person name="Badalamenti J.P."/>
            <person name="Herman A."/>
            <person name="Mangelson H."/>
            <person name="Liachko I."/>
            <person name="Sullivan S."/>
            <person name="Sone E.D."/>
            <person name="Koren S."/>
            <person name="Silverstein K.A.T."/>
            <person name="Beckman K.B."/>
            <person name="Gohl D.M."/>
        </authorList>
    </citation>
    <scope>NUCLEOTIDE SEQUENCE</scope>
    <source>
        <strain evidence="1">Duluth1</strain>
        <tissue evidence="1">Whole animal</tissue>
    </source>
</reference>
<protein>
    <submittedName>
        <fullName evidence="1">Uncharacterized protein</fullName>
    </submittedName>
</protein>
<proteinExistence type="predicted"/>
<evidence type="ECO:0000313" key="2">
    <source>
        <dbReference type="Proteomes" id="UP000828390"/>
    </source>
</evidence>
<sequence>MPFLGESNYPDMPFFVAGAEVVKKLLENLNPHKASGPDNIQTRFLKEYATTLTFFLMPYRNRVKFHQTGRRLTFHVFSRKETVVIQQTAGLFL</sequence>
<dbReference type="EMBL" id="JAIWYP010000011">
    <property type="protein sequence ID" value="KAH3738147.1"/>
    <property type="molecule type" value="Genomic_DNA"/>
</dbReference>
<comment type="caution">
    <text evidence="1">The sequence shown here is derived from an EMBL/GenBank/DDBJ whole genome shotgun (WGS) entry which is preliminary data.</text>
</comment>
<accession>A0A9D4D4S0</accession>
<reference evidence="1" key="2">
    <citation type="submission" date="2020-11" db="EMBL/GenBank/DDBJ databases">
        <authorList>
            <person name="McCartney M.A."/>
            <person name="Auch B."/>
            <person name="Kono T."/>
            <person name="Mallez S."/>
            <person name="Becker A."/>
            <person name="Gohl D.M."/>
            <person name="Silverstein K.A.T."/>
            <person name="Koren S."/>
            <person name="Bechman K.B."/>
            <person name="Herman A."/>
            <person name="Abrahante J.E."/>
            <person name="Garbe J."/>
        </authorList>
    </citation>
    <scope>NUCLEOTIDE SEQUENCE</scope>
    <source>
        <strain evidence="1">Duluth1</strain>
        <tissue evidence="1">Whole animal</tissue>
    </source>
</reference>
<gene>
    <name evidence="1" type="ORF">DPMN_044775</name>
</gene>
<organism evidence="1 2">
    <name type="scientific">Dreissena polymorpha</name>
    <name type="common">Zebra mussel</name>
    <name type="synonym">Mytilus polymorpha</name>
    <dbReference type="NCBI Taxonomy" id="45954"/>
    <lineage>
        <taxon>Eukaryota</taxon>
        <taxon>Metazoa</taxon>
        <taxon>Spiralia</taxon>
        <taxon>Lophotrochozoa</taxon>
        <taxon>Mollusca</taxon>
        <taxon>Bivalvia</taxon>
        <taxon>Autobranchia</taxon>
        <taxon>Heteroconchia</taxon>
        <taxon>Euheterodonta</taxon>
        <taxon>Imparidentia</taxon>
        <taxon>Neoheterodontei</taxon>
        <taxon>Myida</taxon>
        <taxon>Dreissenoidea</taxon>
        <taxon>Dreissenidae</taxon>
        <taxon>Dreissena</taxon>
    </lineage>
</organism>
<dbReference type="Proteomes" id="UP000828390">
    <property type="component" value="Unassembled WGS sequence"/>
</dbReference>
<dbReference type="AlphaFoldDB" id="A0A9D4D4S0"/>
<keyword evidence="2" id="KW-1185">Reference proteome</keyword>
<name>A0A9D4D4S0_DREPO</name>